<proteinExistence type="predicted"/>
<dbReference type="AlphaFoldDB" id="A0A0E0AI05"/>
<organism evidence="1">
    <name type="scientific">Oryza glumipatula</name>
    <dbReference type="NCBI Taxonomy" id="40148"/>
    <lineage>
        <taxon>Eukaryota</taxon>
        <taxon>Viridiplantae</taxon>
        <taxon>Streptophyta</taxon>
        <taxon>Embryophyta</taxon>
        <taxon>Tracheophyta</taxon>
        <taxon>Spermatophyta</taxon>
        <taxon>Magnoliopsida</taxon>
        <taxon>Liliopsida</taxon>
        <taxon>Poales</taxon>
        <taxon>Poaceae</taxon>
        <taxon>BOP clade</taxon>
        <taxon>Oryzoideae</taxon>
        <taxon>Oryzeae</taxon>
        <taxon>Oryzinae</taxon>
        <taxon>Oryza</taxon>
    </lineage>
</organism>
<name>A0A0E0AI05_9ORYZ</name>
<protein>
    <submittedName>
        <fullName evidence="1">Uncharacterized protein</fullName>
    </submittedName>
</protein>
<accession>A0A0E0AI05</accession>
<dbReference type="Proteomes" id="UP000026961">
    <property type="component" value="Chromosome 7"/>
</dbReference>
<reference evidence="1" key="1">
    <citation type="submission" date="2015-04" db="UniProtKB">
        <authorList>
            <consortium name="EnsemblPlants"/>
        </authorList>
    </citation>
    <scope>IDENTIFICATION</scope>
</reference>
<evidence type="ECO:0000313" key="2">
    <source>
        <dbReference type="Proteomes" id="UP000026961"/>
    </source>
</evidence>
<dbReference type="HOGENOM" id="CLU_2162358_0_0_1"/>
<dbReference type="EnsemblPlants" id="OGLUM07G08940.1">
    <property type="protein sequence ID" value="OGLUM07G08940.1"/>
    <property type="gene ID" value="OGLUM07G08940"/>
</dbReference>
<evidence type="ECO:0000313" key="1">
    <source>
        <dbReference type="EnsemblPlants" id="OGLUM07G08940.1"/>
    </source>
</evidence>
<sequence length="111" mass="12077">MSPDDATIRPAIASDAAHLALGVRIWTSGIHELEECTSIMYFIKQLVCCPWAHQGTTVIADLEDLLTVMEGYHPQHTVAAAAEGLVADIEACLRGFSDGGMEFYIPIEPNF</sequence>
<reference evidence="1" key="2">
    <citation type="submission" date="2018-05" db="EMBL/GenBank/DDBJ databases">
        <title>OgluRS3 (Oryza glumaepatula Reference Sequence Version 3).</title>
        <authorList>
            <person name="Zhang J."/>
            <person name="Kudrna D."/>
            <person name="Lee S."/>
            <person name="Talag J."/>
            <person name="Welchert J."/>
            <person name="Wing R.A."/>
        </authorList>
    </citation>
    <scope>NUCLEOTIDE SEQUENCE [LARGE SCALE GENOMIC DNA]</scope>
</reference>
<dbReference type="Gramene" id="OGLUM07G08940.1">
    <property type="protein sequence ID" value="OGLUM07G08940.1"/>
    <property type="gene ID" value="OGLUM07G08940"/>
</dbReference>
<keyword evidence="2" id="KW-1185">Reference proteome</keyword>